<dbReference type="Pfam" id="PF00078">
    <property type="entry name" value="RVT_1"/>
    <property type="match status" value="1"/>
</dbReference>
<accession>A0A0F9G709</accession>
<dbReference type="PANTHER" id="PTHR34047">
    <property type="entry name" value="NUCLEAR INTRON MATURASE 1, MITOCHONDRIAL-RELATED"/>
    <property type="match status" value="1"/>
</dbReference>
<evidence type="ECO:0000259" key="1">
    <source>
        <dbReference type="PROSITE" id="PS50878"/>
    </source>
</evidence>
<proteinExistence type="predicted"/>
<dbReference type="InterPro" id="IPR000477">
    <property type="entry name" value="RT_dom"/>
</dbReference>
<dbReference type="PANTHER" id="PTHR34047:SF8">
    <property type="entry name" value="PROTEIN YKFC"/>
    <property type="match status" value="1"/>
</dbReference>
<gene>
    <name evidence="2" type="ORF">LCGC14_1946990</name>
</gene>
<dbReference type="Pfam" id="PF08388">
    <property type="entry name" value="GIIM"/>
    <property type="match status" value="1"/>
</dbReference>
<name>A0A0F9G709_9ZZZZ</name>
<comment type="caution">
    <text evidence="2">The sequence shown here is derived from an EMBL/GenBank/DDBJ whole genome shotgun (WGS) entry which is preliminary data.</text>
</comment>
<sequence length="454" mass="53201">MDSSQQWKQRKLNLGPVAELPPNRSSEEFVAKHISEGPTGQTRLMEFICERSNMRRAIRRVIRNKGAPGVDGMTVRKIKRYLKRHWTEIETALLDGTYRPMPVRRKEIDKPEGGVRLLGIPTVLDRVIQQAAAQALTLIWDHTFSAYSFGFRPNRSAHGAIRQYREYVKSGLRYVIDIDLSKFFDRVNHDRLMARLATRIEDKRVLKLIRSFLNSGVMVGGLEQPTEEGTPQGGPLSPILSNIVLDELDKELEKRGLSFVRYADDSVILVKSERAASPVMESISRFIEKKLRLKVNREKSAIGRPWDRKYLGFCLANSRKNPKIRIHWKTIKRFRQRVREITARRRGRSLLQVIGELKQYMFGWWNYYGLTESFNRLRPLPHWVRRRLRAVIWKHWKNRRTRVRELLKRGVTRTYAVTTGCARKGPWRMSKVKWVNIALPDQYFKSLGLVFPWI</sequence>
<dbReference type="InterPro" id="IPR030931">
    <property type="entry name" value="Group_II_RT_mat"/>
</dbReference>
<reference evidence="2" key="1">
    <citation type="journal article" date="2015" name="Nature">
        <title>Complex archaea that bridge the gap between prokaryotes and eukaryotes.</title>
        <authorList>
            <person name="Spang A."/>
            <person name="Saw J.H."/>
            <person name="Jorgensen S.L."/>
            <person name="Zaremba-Niedzwiedzka K."/>
            <person name="Martijn J."/>
            <person name="Lind A.E."/>
            <person name="van Eijk R."/>
            <person name="Schleper C."/>
            <person name="Guy L."/>
            <person name="Ettema T.J."/>
        </authorList>
    </citation>
    <scope>NUCLEOTIDE SEQUENCE</scope>
</reference>
<dbReference type="NCBIfam" id="TIGR04416">
    <property type="entry name" value="group_II_RT_mat"/>
    <property type="match status" value="1"/>
</dbReference>
<dbReference type="InterPro" id="IPR051083">
    <property type="entry name" value="GrpII_Intron_Splice-Mob/Def"/>
</dbReference>
<dbReference type="InterPro" id="IPR013597">
    <property type="entry name" value="Mat_intron_G2"/>
</dbReference>
<dbReference type="PROSITE" id="PS50878">
    <property type="entry name" value="RT_POL"/>
    <property type="match status" value="1"/>
</dbReference>
<organism evidence="2">
    <name type="scientific">marine sediment metagenome</name>
    <dbReference type="NCBI Taxonomy" id="412755"/>
    <lineage>
        <taxon>unclassified sequences</taxon>
        <taxon>metagenomes</taxon>
        <taxon>ecological metagenomes</taxon>
    </lineage>
</organism>
<dbReference type="EMBL" id="LAZR01021178">
    <property type="protein sequence ID" value="KKL86211.1"/>
    <property type="molecule type" value="Genomic_DNA"/>
</dbReference>
<protein>
    <recommendedName>
        <fullName evidence="1">Reverse transcriptase domain-containing protein</fullName>
    </recommendedName>
</protein>
<dbReference type="CDD" id="cd01651">
    <property type="entry name" value="RT_G2_intron"/>
    <property type="match status" value="1"/>
</dbReference>
<dbReference type="InterPro" id="IPR043502">
    <property type="entry name" value="DNA/RNA_pol_sf"/>
</dbReference>
<dbReference type="AlphaFoldDB" id="A0A0F9G709"/>
<feature type="domain" description="Reverse transcriptase" evidence="1">
    <location>
        <begin position="89"/>
        <end position="315"/>
    </location>
</feature>
<evidence type="ECO:0000313" key="2">
    <source>
        <dbReference type="EMBL" id="KKL86211.1"/>
    </source>
</evidence>
<dbReference type="SUPFAM" id="SSF56672">
    <property type="entry name" value="DNA/RNA polymerases"/>
    <property type="match status" value="1"/>
</dbReference>